<dbReference type="InterPro" id="IPR017772">
    <property type="entry name" value="Cys_deSase_NifS_bac/arc"/>
</dbReference>
<dbReference type="InterPro" id="IPR015422">
    <property type="entry name" value="PyrdxlP-dep_Trfase_small"/>
</dbReference>
<evidence type="ECO:0000256" key="1">
    <source>
        <dbReference type="ARBA" id="ARBA00001933"/>
    </source>
</evidence>
<evidence type="ECO:0000259" key="13">
    <source>
        <dbReference type="Pfam" id="PF00266"/>
    </source>
</evidence>
<dbReference type="Gene3D" id="3.40.640.10">
    <property type="entry name" value="Type I PLP-dependent aspartate aminotransferase-like (Major domain)"/>
    <property type="match status" value="1"/>
</dbReference>
<dbReference type="InterPro" id="IPR020578">
    <property type="entry name" value="Aminotrans_V_PyrdxlP_BS"/>
</dbReference>
<evidence type="ECO:0000256" key="9">
    <source>
        <dbReference type="ARBA" id="ARBA00023014"/>
    </source>
</evidence>
<evidence type="ECO:0000256" key="8">
    <source>
        <dbReference type="ARBA" id="ARBA00023004"/>
    </source>
</evidence>
<dbReference type="RefSeq" id="WP_079547659.1">
    <property type="nucleotide sequence ID" value="NZ_CP117826.1"/>
</dbReference>
<comment type="cofactor">
    <cofactor evidence="1 11">
        <name>pyridoxal 5'-phosphate</name>
        <dbReference type="ChEBI" id="CHEBI:597326"/>
    </cofactor>
</comment>
<evidence type="ECO:0000256" key="7">
    <source>
        <dbReference type="ARBA" id="ARBA00022898"/>
    </source>
</evidence>
<dbReference type="InterPro" id="IPR015421">
    <property type="entry name" value="PyrdxlP-dep_Trfase_major"/>
</dbReference>
<reference evidence="14" key="1">
    <citation type="submission" date="2023-02" db="EMBL/GenBank/DDBJ databases">
        <title>Gut commensal Christensenella minuta modulates host metabolism via a new class of secondary bile acids.</title>
        <authorList>
            <person name="Liu C."/>
        </authorList>
    </citation>
    <scope>NUCLEOTIDE SEQUENCE</scope>
    <source>
        <strain evidence="14">CA70</strain>
    </source>
</reference>
<organism evidence="14">
    <name type="scientific">Christensenella massiliensis</name>
    <dbReference type="NCBI Taxonomy" id="1805714"/>
    <lineage>
        <taxon>Bacteria</taxon>
        <taxon>Bacillati</taxon>
        <taxon>Bacillota</taxon>
        <taxon>Clostridia</taxon>
        <taxon>Christensenellales</taxon>
        <taxon>Christensenellaceae</taxon>
        <taxon>Christensenella</taxon>
    </lineage>
</organism>
<gene>
    <name evidence="14" type="primary">nifS</name>
    <name evidence="14" type="ORF">PUP29_00995</name>
</gene>
<keyword evidence="6 12" id="KW-0479">Metal-binding</keyword>
<dbReference type="Gene3D" id="1.10.260.50">
    <property type="match status" value="1"/>
</dbReference>
<keyword evidence="9 12" id="KW-0411">Iron-sulfur</keyword>
<dbReference type="AlphaFoldDB" id="A0AAU8A911"/>
<dbReference type="NCBIfam" id="NF002806">
    <property type="entry name" value="PRK02948.1"/>
    <property type="match status" value="1"/>
</dbReference>
<comment type="function">
    <text evidence="12">Catalyzes the removal of elemental sulfur atoms from cysteine to produce alanine.</text>
</comment>
<dbReference type="EMBL" id="CP117826">
    <property type="protein sequence ID" value="XCC62540.1"/>
    <property type="molecule type" value="Genomic_DNA"/>
</dbReference>
<dbReference type="GO" id="GO:0031071">
    <property type="term" value="F:cysteine desulfurase activity"/>
    <property type="evidence" value="ECO:0007669"/>
    <property type="project" value="UniProtKB-EC"/>
</dbReference>
<dbReference type="Gene3D" id="3.90.1150.10">
    <property type="entry name" value="Aspartate Aminotransferase, domain 1"/>
    <property type="match status" value="1"/>
</dbReference>
<dbReference type="EC" id="2.8.1.7" evidence="4 12"/>
<keyword evidence="5 12" id="KW-0808">Transferase</keyword>
<dbReference type="PIRSF" id="PIRSF005572">
    <property type="entry name" value="NifS"/>
    <property type="match status" value="1"/>
</dbReference>
<dbReference type="PANTHER" id="PTHR11601">
    <property type="entry name" value="CYSTEINE DESULFURYLASE FAMILY MEMBER"/>
    <property type="match status" value="1"/>
</dbReference>
<dbReference type="NCBIfam" id="TIGR03402">
    <property type="entry name" value="FeS_nifS"/>
    <property type="match status" value="1"/>
</dbReference>
<sequence>MDRIYLDYAATTYVKDEVLESMMPYYKKHFGNPSSLYESGRYAKNAIDRAREEVAKCIGAKYSNEIYFTACGTESDNWALKGVMEANKAKGKHLITTAVEHHAVIDTAEYLKKQGYDVTFLPVDEYGMVTAEQVKNAIRDDTVLVSVVYANNEVGTINPIAEIGKVTREAGVLFHTDAVQAAGHLPLDVAADNIDLLSISAHKFYGPKGIGMLYIRNGVKIERFMHGGAQERKRRAGTENVPEIIGLAKALSMATASLHETQSRLTELRDYMIHEIMTRIPYTKLNGHPEKRLCNNVNISLEFIEAEASLLSLDLAGIECSSGSACASGSLASSHVLLAMGIPPEIAKGALRFTMGDTTTKEQIDYTVNQLVQLAERLRKISPLYQQMHA</sequence>
<dbReference type="GO" id="GO:0046872">
    <property type="term" value="F:metal ion binding"/>
    <property type="evidence" value="ECO:0007669"/>
    <property type="project" value="UniProtKB-KW"/>
</dbReference>
<dbReference type="InterPro" id="IPR016454">
    <property type="entry name" value="Cysteine_dSase"/>
</dbReference>
<dbReference type="PANTHER" id="PTHR11601:SF34">
    <property type="entry name" value="CYSTEINE DESULFURASE"/>
    <property type="match status" value="1"/>
</dbReference>
<evidence type="ECO:0000256" key="10">
    <source>
        <dbReference type="ARBA" id="ARBA00050776"/>
    </source>
</evidence>
<dbReference type="SUPFAM" id="SSF53383">
    <property type="entry name" value="PLP-dependent transferases"/>
    <property type="match status" value="1"/>
</dbReference>
<evidence type="ECO:0000256" key="6">
    <source>
        <dbReference type="ARBA" id="ARBA00022723"/>
    </source>
</evidence>
<comment type="similarity">
    <text evidence="2 12">Belongs to the class-V pyridoxal-phosphate-dependent aminotransferase family. NifS/IscS subfamily.</text>
</comment>
<name>A0AAU8A911_9FIRM</name>
<dbReference type="Pfam" id="PF00266">
    <property type="entry name" value="Aminotran_5"/>
    <property type="match status" value="1"/>
</dbReference>
<evidence type="ECO:0000256" key="3">
    <source>
        <dbReference type="ARBA" id="ARBA00011738"/>
    </source>
</evidence>
<dbReference type="InterPro" id="IPR015424">
    <property type="entry name" value="PyrdxlP-dep_Trfase"/>
</dbReference>
<dbReference type="PROSITE" id="PS00595">
    <property type="entry name" value="AA_TRANSFER_CLASS_5"/>
    <property type="match status" value="1"/>
</dbReference>
<dbReference type="GO" id="GO:0006520">
    <property type="term" value="P:amino acid metabolic process"/>
    <property type="evidence" value="ECO:0007669"/>
    <property type="project" value="InterPro"/>
</dbReference>
<evidence type="ECO:0000256" key="2">
    <source>
        <dbReference type="ARBA" id="ARBA00006490"/>
    </source>
</evidence>
<keyword evidence="7 12" id="KW-0663">Pyridoxal phosphate</keyword>
<evidence type="ECO:0000256" key="5">
    <source>
        <dbReference type="ARBA" id="ARBA00022679"/>
    </source>
</evidence>
<protein>
    <recommendedName>
        <fullName evidence="4 12">Cysteine desulfurase</fullName>
        <ecNumber evidence="4 12">2.8.1.7</ecNumber>
    </recommendedName>
    <alternativeName>
        <fullName evidence="12">Nitrogenase metalloclusters biosynthesis protein NifS</fullName>
    </alternativeName>
</protein>
<dbReference type="InterPro" id="IPR000192">
    <property type="entry name" value="Aminotrans_V_dom"/>
</dbReference>
<evidence type="ECO:0000256" key="11">
    <source>
        <dbReference type="RuleBase" id="RU004504"/>
    </source>
</evidence>
<feature type="domain" description="Aminotransferase class V" evidence="13">
    <location>
        <begin position="4"/>
        <end position="366"/>
    </location>
</feature>
<evidence type="ECO:0000256" key="12">
    <source>
        <dbReference type="RuleBase" id="RU364075"/>
    </source>
</evidence>
<comment type="catalytic activity">
    <reaction evidence="10 12">
        <text>(sulfur carrier)-H + L-cysteine = (sulfur carrier)-SH + L-alanine</text>
        <dbReference type="Rhea" id="RHEA:43892"/>
        <dbReference type="Rhea" id="RHEA-COMP:14737"/>
        <dbReference type="Rhea" id="RHEA-COMP:14739"/>
        <dbReference type="ChEBI" id="CHEBI:29917"/>
        <dbReference type="ChEBI" id="CHEBI:35235"/>
        <dbReference type="ChEBI" id="CHEBI:57972"/>
        <dbReference type="ChEBI" id="CHEBI:64428"/>
        <dbReference type="EC" id="2.8.1.7"/>
    </reaction>
</comment>
<dbReference type="GO" id="GO:0051536">
    <property type="term" value="F:iron-sulfur cluster binding"/>
    <property type="evidence" value="ECO:0007669"/>
    <property type="project" value="UniProtKB-KW"/>
</dbReference>
<evidence type="ECO:0000256" key="4">
    <source>
        <dbReference type="ARBA" id="ARBA00012239"/>
    </source>
</evidence>
<accession>A0AAU8A911</accession>
<evidence type="ECO:0000313" key="14">
    <source>
        <dbReference type="EMBL" id="XCC62540.1"/>
    </source>
</evidence>
<comment type="subunit">
    <text evidence="3">Homodimer.</text>
</comment>
<proteinExistence type="inferred from homology"/>
<dbReference type="FunFam" id="3.40.640.10:FF:000084">
    <property type="entry name" value="IscS-like cysteine desulfurase"/>
    <property type="match status" value="1"/>
</dbReference>
<dbReference type="GO" id="GO:0030170">
    <property type="term" value="F:pyridoxal phosphate binding"/>
    <property type="evidence" value="ECO:0007669"/>
    <property type="project" value="InterPro"/>
</dbReference>
<keyword evidence="8 12" id="KW-0408">Iron</keyword>